<feature type="binding site" evidence="9">
    <location>
        <position position="206"/>
    </location>
    <ligand>
        <name>NAD(+)</name>
        <dbReference type="ChEBI" id="CHEBI:57540"/>
    </ligand>
</feature>
<dbReference type="EC" id="1.8.1.4" evidence="14"/>
<dbReference type="GO" id="GO:0006103">
    <property type="term" value="P:2-oxoglutarate metabolic process"/>
    <property type="evidence" value="ECO:0007669"/>
    <property type="project" value="TreeGrafter"/>
</dbReference>
<evidence type="ECO:0000256" key="9">
    <source>
        <dbReference type="PIRSR" id="PIRSR000350-3"/>
    </source>
</evidence>
<evidence type="ECO:0000256" key="5">
    <source>
        <dbReference type="ARBA" id="ARBA00023027"/>
    </source>
</evidence>
<dbReference type="AlphaFoldDB" id="A0A846QGD3"/>
<dbReference type="Gene3D" id="3.30.390.30">
    <property type="match status" value="1"/>
</dbReference>
<dbReference type="InterPro" id="IPR023753">
    <property type="entry name" value="FAD/NAD-binding_dom"/>
</dbReference>
<proteinExistence type="inferred from homology"/>
<keyword evidence="9" id="KW-0547">Nucleotide-binding</keyword>
<dbReference type="InterPro" id="IPR016156">
    <property type="entry name" value="FAD/NAD-linked_Rdtase_dimer_sf"/>
</dbReference>
<comment type="cofactor">
    <cofactor evidence="9">
        <name>FAD</name>
        <dbReference type="ChEBI" id="CHEBI:57692"/>
    </cofactor>
    <text evidence="9">Binds 1 FAD per subunit.</text>
</comment>
<dbReference type="Pfam" id="PF07992">
    <property type="entry name" value="Pyr_redox_2"/>
    <property type="match status" value="1"/>
</dbReference>
<feature type="domain" description="FAD/NAD(P)-binding" evidence="13">
    <location>
        <begin position="9"/>
        <end position="325"/>
    </location>
</feature>
<comment type="caution">
    <text evidence="14">The sequence shown here is derived from an EMBL/GenBank/DDBJ whole genome shotgun (WGS) entry which is preliminary data.</text>
</comment>
<dbReference type="SUPFAM" id="SSF51905">
    <property type="entry name" value="FAD/NAD(P)-binding domain"/>
    <property type="match status" value="1"/>
</dbReference>
<feature type="binding site" evidence="9">
    <location>
        <begin position="146"/>
        <end position="148"/>
    </location>
    <ligand>
        <name>FAD</name>
        <dbReference type="ChEBI" id="CHEBI:57692"/>
    </ligand>
</feature>
<keyword evidence="4 11" id="KW-0560">Oxidoreductase</keyword>
<evidence type="ECO:0000259" key="12">
    <source>
        <dbReference type="Pfam" id="PF02852"/>
    </source>
</evidence>
<evidence type="ECO:0000256" key="8">
    <source>
        <dbReference type="PIRSR" id="PIRSR000350-2"/>
    </source>
</evidence>
<dbReference type="PROSITE" id="PS00076">
    <property type="entry name" value="PYRIDINE_REDOX_1"/>
    <property type="match status" value="1"/>
</dbReference>
<feature type="binding site" evidence="9">
    <location>
        <begin position="316"/>
        <end position="319"/>
    </location>
    <ligand>
        <name>FAD</name>
        <dbReference type="ChEBI" id="CHEBI:57692"/>
    </ligand>
</feature>
<evidence type="ECO:0000256" key="6">
    <source>
        <dbReference type="ARBA" id="ARBA00023157"/>
    </source>
</evidence>
<feature type="binding site" evidence="9">
    <location>
        <position position="270"/>
    </location>
    <ligand>
        <name>NAD(+)</name>
        <dbReference type="ChEBI" id="CHEBI:57540"/>
    </ligand>
</feature>
<reference evidence="14 15" key="1">
    <citation type="submission" date="2020-03" db="EMBL/GenBank/DDBJ databases">
        <title>Genomic Encyclopedia of Type Strains, Phase IV (KMG-IV): sequencing the most valuable type-strain genomes for metagenomic binning, comparative biology and taxonomic classification.</title>
        <authorList>
            <person name="Goeker M."/>
        </authorList>
    </citation>
    <scope>NUCLEOTIDE SEQUENCE [LARGE SCALE GENOMIC DNA]</scope>
    <source>
        <strain evidence="14 15">DSM 24233</strain>
    </source>
</reference>
<gene>
    <name evidence="14" type="ORF">GGQ74_000998</name>
</gene>
<keyword evidence="15" id="KW-1185">Reference proteome</keyword>
<protein>
    <submittedName>
        <fullName evidence="14">Dihydrolipoamide dehydrogenase</fullName>
        <ecNumber evidence="14">1.8.1.4</ecNumber>
    </submittedName>
</protein>
<dbReference type="Gene3D" id="3.50.50.60">
    <property type="entry name" value="FAD/NAD(P)-binding domain"/>
    <property type="match status" value="2"/>
</dbReference>
<dbReference type="GO" id="GO:0004148">
    <property type="term" value="F:dihydrolipoyl dehydrogenase (NADH) activity"/>
    <property type="evidence" value="ECO:0007669"/>
    <property type="project" value="UniProtKB-EC"/>
</dbReference>
<evidence type="ECO:0000259" key="13">
    <source>
        <dbReference type="Pfam" id="PF07992"/>
    </source>
</evidence>
<dbReference type="Pfam" id="PF02852">
    <property type="entry name" value="Pyr_redox_dim"/>
    <property type="match status" value="1"/>
</dbReference>
<dbReference type="RefSeq" id="WP_167940421.1">
    <property type="nucleotide sequence ID" value="NZ_JAATJA010000001.1"/>
</dbReference>
<keyword evidence="3 9" id="KW-0274">FAD</keyword>
<dbReference type="InterPro" id="IPR004099">
    <property type="entry name" value="Pyr_nucl-diS_OxRdtase_dimer"/>
</dbReference>
<dbReference type="EMBL" id="JAATJA010000001">
    <property type="protein sequence ID" value="NJB67358.1"/>
    <property type="molecule type" value="Genomic_DNA"/>
</dbReference>
<keyword evidence="5 9" id="KW-0520">NAD</keyword>
<feature type="binding site" evidence="9">
    <location>
        <position position="310"/>
    </location>
    <ligand>
        <name>FAD</name>
        <dbReference type="ChEBI" id="CHEBI:57692"/>
    </ligand>
</feature>
<dbReference type="PRINTS" id="PR00411">
    <property type="entry name" value="PNDRDTASEI"/>
</dbReference>
<keyword evidence="7 11" id="KW-0676">Redox-active center</keyword>
<evidence type="ECO:0000256" key="1">
    <source>
        <dbReference type="ARBA" id="ARBA00007532"/>
    </source>
</evidence>
<keyword evidence="2 11" id="KW-0285">Flavoprotein</keyword>
<dbReference type="PIRSF" id="PIRSF000350">
    <property type="entry name" value="Mercury_reductase_MerA"/>
    <property type="match status" value="1"/>
</dbReference>
<evidence type="ECO:0000256" key="11">
    <source>
        <dbReference type="RuleBase" id="RU003691"/>
    </source>
</evidence>
<dbReference type="InterPro" id="IPR050151">
    <property type="entry name" value="Class-I_Pyr_Nuc-Dis_Oxidored"/>
</dbReference>
<evidence type="ECO:0000313" key="15">
    <source>
        <dbReference type="Proteomes" id="UP000580856"/>
    </source>
</evidence>
<evidence type="ECO:0000256" key="2">
    <source>
        <dbReference type="ARBA" id="ARBA00022630"/>
    </source>
</evidence>
<organism evidence="14 15">
    <name type="scientific">Desulfobaculum xiamenense</name>
    <dbReference type="NCBI Taxonomy" id="995050"/>
    <lineage>
        <taxon>Bacteria</taxon>
        <taxon>Pseudomonadati</taxon>
        <taxon>Thermodesulfobacteriota</taxon>
        <taxon>Desulfovibrionia</taxon>
        <taxon>Desulfovibrionales</taxon>
        <taxon>Desulfovibrionaceae</taxon>
        <taxon>Desulfobaculum</taxon>
    </lineage>
</organism>
<accession>A0A846QGD3</accession>
<feature type="disulfide bond" description="Redox-active" evidence="10">
    <location>
        <begin position="46"/>
        <end position="51"/>
    </location>
</feature>
<evidence type="ECO:0000256" key="10">
    <source>
        <dbReference type="PIRSR" id="PIRSR000350-4"/>
    </source>
</evidence>
<dbReference type="InterPro" id="IPR036188">
    <property type="entry name" value="FAD/NAD-bd_sf"/>
</dbReference>
<dbReference type="InterPro" id="IPR012999">
    <property type="entry name" value="Pyr_OxRdtase_I_AS"/>
</dbReference>
<feature type="active site" description="Proton acceptor" evidence="8">
    <location>
        <position position="441"/>
    </location>
</feature>
<evidence type="ECO:0000313" key="14">
    <source>
        <dbReference type="EMBL" id="NJB67358.1"/>
    </source>
</evidence>
<comment type="similarity">
    <text evidence="1 11">Belongs to the class-I pyridine nucleotide-disulfide oxidoreductase family.</text>
</comment>
<dbReference type="PANTHER" id="PTHR22912:SF151">
    <property type="entry name" value="DIHYDROLIPOYL DEHYDROGENASE, MITOCHONDRIAL"/>
    <property type="match status" value="1"/>
</dbReference>
<dbReference type="InterPro" id="IPR001100">
    <property type="entry name" value="Pyr_nuc-diS_OxRdtase"/>
</dbReference>
<keyword evidence="6" id="KW-1015">Disulfide bond</keyword>
<dbReference type="PRINTS" id="PR00368">
    <property type="entry name" value="FADPNR"/>
</dbReference>
<name>A0A846QGD3_9BACT</name>
<evidence type="ECO:0000256" key="7">
    <source>
        <dbReference type="ARBA" id="ARBA00023284"/>
    </source>
</evidence>
<feature type="binding site" evidence="9">
    <location>
        <position position="118"/>
    </location>
    <ligand>
        <name>FAD</name>
        <dbReference type="ChEBI" id="CHEBI:57692"/>
    </ligand>
</feature>
<feature type="domain" description="Pyridine nucleotide-disulphide oxidoreductase dimerisation" evidence="12">
    <location>
        <begin position="345"/>
        <end position="451"/>
    </location>
</feature>
<dbReference type="SUPFAM" id="SSF55424">
    <property type="entry name" value="FAD/NAD-linked reductases, dimerisation (C-terminal) domain"/>
    <property type="match status" value="1"/>
</dbReference>
<evidence type="ECO:0000256" key="3">
    <source>
        <dbReference type="ARBA" id="ARBA00022827"/>
    </source>
</evidence>
<sequence>MTSSPSERFDVVILGGGPAGHACAVEASACGRSVAVIEASELGGTCLNRGCIPTKLFLGATDCVHELAAQAKMRVASGSIAIDLPALQDRKAKMLAGNRQAIEKDLSARGITLLRGRGTVVAPGMVDVVTAEGTVRVEYGDLVVATGSRPTAFPGMTPDGDRVLDSDGILDLSDVPQSMVIVGGGVIGLELGRFFARLGTSITVVEALDRLAPWEDPEVSKTIAQLCKREKWTIHTGKRVASLVSDGGRARLVLESGDEILAEVALVATGRGPVTEGLGLENAGCRLDRRGFVTVDERLRAADHVWAVGDVNGKAMLAHAASHQGAYVARCISGCDTGNYTPGPMPWCIYGAPETMRVGEMPAELEARGLHPRVSRAMLAANPIAQAHASVQGFVKIAWVDGRVHGVTAVGHGVAHLITQATIMVRDGWTAEDARRIIWAHPTLDEALRHALTADTTDA</sequence>
<feature type="binding site" evidence="9">
    <location>
        <position position="55"/>
    </location>
    <ligand>
        <name>FAD</name>
        <dbReference type="ChEBI" id="CHEBI:57692"/>
    </ligand>
</feature>
<feature type="binding site" evidence="9">
    <location>
        <begin position="183"/>
        <end position="190"/>
    </location>
    <ligand>
        <name>NAD(+)</name>
        <dbReference type="ChEBI" id="CHEBI:57540"/>
    </ligand>
</feature>
<evidence type="ECO:0000256" key="4">
    <source>
        <dbReference type="ARBA" id="ARBA00023002"/>
    </source>
</evidence>
<dbReference type="Proteomes" id="UP000580856">
    <property type="component" value="Unassembled WGS sequence"/>
</dbReference>
<dbReference type="PANTHER" id="PTHR22912">
    <property type="entry name" value="DISULFIDE OXIDOREDUCTASE"/>
    <property type="match status" value="1"/>
</dbReference>
<dbReference type="GO" id="GO:0050660">
    <property type="term" value="F:flavin adenine dinucleotide binding"/>
    <property type="evidence" value="ECO:0007669"/>
    <property type="project" value="TreeGrafter"/>
</dbReference>